<accession>A0AAE1B8G2</accession>
<keyword evidence="13" id="KW-1185">Reference proteome</keyword>
<gene>
    <name evidence="12" type="ORF">RRG08_012848</name>
</gene>
<evidence type="ECO:0000256" key="3">
    <source>
        <dbReference type="ARBA" id="ARBA00022461"/>
    </source>
</evidence>
<evidence type="ECO:0000256" key="1">
    <source>
        <dbReference type="ARBA" id="ARBA00004141"/>
    </source>
</evidence>
<dbReference type="InterPro" id="IPR001873">
    <property type="entry name" value="ENaC"/>
</dbReference>
<evidence type="ECO:0000256" key="2">
    <source>
        <dbReference type="ARBA" id="ARBA00022448"/>
    </source>
</evidence>
<dbReference type="EMBL" id="JAWDGP010000415">
    <property type="protein sequence ID" value="KAK3800816.1"/>
    <property type="molecule type" value="Genomic_DNA"/>
</dbReference>
<keyword evidence="9 11" id="KW-0739">Sodium transport</keyword>
<keyword evidence="3 11" id="KW-0894">Sodium channel</keyword>
<keyword evidence="5" id="KW-1133">Transmembrane helix</keyword>
<evidence type="ECO:0000256" key="10">
    <source>
        <dbReference type="ARBA" id="ARBA00023303"/>
    </source>
</evidence>
<comment type="subcellular location">
    <subcellularLocation>
        <location evidence="1">Membrane</location>
        <topology evidence="1">Multi-pass membrane protein</topology>
    </subcellularLocation>
</comment>
<name>A0AAE1B8G2_9GAST</name>
<dbReference type="GO" id="GO:0015280">
    <property type="term" value="F:ligand-gated sodium channel activity"/>
    <property type="evidence" value="ECO:0007669"/>
    <property type="project" value="TreeGrafter"/>
</dbReference>
<evidence type="ECO:0000313" key="12">
    <source>
        <dbReference type="EMBL" id="KAK3800816.1"/>
    </source>
</evidence>
<sequence length="119" mass="12781">MCFTRPIVTSIAYVHFFYSDPVVTTMKQVAIYSTESLLGNIGGQIGLFMGFSLVTVAEMLELIFLLAGHQGALSQGQGQGTEGSGSQSTRLNEDGGHLEKIAEQASKISIAVLVHFQWA</sequence>
<keyword evidence="7 11" id="KW-0406">Ion transport</keyword>
<evidence type="ECO:0000313" key="13">
    <source>
        <dbReference type="Proteomes" id="UP001283361"/>
    </source>
</evidence>
<comment type="similarity">
    <text evidence="11">Belongs to the amiloride-sensitive sodium channel (TC 1.A.6) family.</text>
</comment>
<dbReference type="GO" id="GO:0005886">
    <property type="term" value="C:plasma membrane"/>
    <property type="evidence" value="ECO:0007669"/>
    <property type="project" value="TreeGrafter"/>
</dbReference>
<evidence type="ECO:0000256" key="4">
    <source>
        <dbReference type="ARBA" id="ARBA00022692"/>
    </source>
</evidence>
<evidence type="ECO:0000256" key="11">
    <source>
        <dbReference type="RuleBase" id="RU000679"/>
    </source>
</evidence>
<evidence type="ECO:0000256" key="8">
    <source>
        <dbReference type="ARBA" id="ARBA00023136"/>
    </source>
</evidence>
<keyword evidence="8" id="KW-0472">Membrane</keyword>
<evidence type="ECO:0000256" key="6">
    <source>
        <dbReference type="ARBA" id="ARBA00023053"/>
    </source>
</evidence>
<dbReference type="Proteomes" id="UP001283361">
    <property type="component" value="Unassembled WGS sequence"/>
</dbReference>
<organism evidence="12 13">
    <name type="scientific">Elysia crispata</name>
    <name type="common">lettuce slug</name>
    <dbReference type="NCBI Taxonomy" id="231223"/>
    <lineage>
        <taxon>Eukaryota</taxon>
        <taxon>Metazoa</taxon>
        <taxon>Spiralia</taxon>
        <taxon>Lophotrochozoa</taxon>
        <taxon>Mollusca</taxon>
        <taxon>Gastropoda</taxon>
        <taxon>Heterobranchia</taxon>
        <taxon>Euthyneura</taxon>
        <taxon>Panpulmonata</taxon>
        <taxon>Sacoglossa</taxon>
        <taxon>Placobranchoidea</taxon>
        <taxon>Plakobranchidae</taxon>
        <taxon>Elysia</taxon>
    </lineage>
</organism>
<dbReference type="Pfam" id="PF00858">
    <property type="entry name" value="ASC"/>
    <property type="match status" value="1"/>
</dbReference>
<evidence type="ECO:0000256" key="9">
    <source>
        <dbReference type="ARBA" id="ARBA00023201"/>
    </source>
</evidence>
<evidence type="ECO:0000256" key="5">
    <source>
        <dbReference type="ARBA" id="ARBA00022989"/>
    </source>
</evidence>
<dbReference type="AlphaFoldDB" id="A0AAE1B8G2"/>
<reference evidence="12" key="1">
    <citation type="journal article" date="2023" name="G3 (Bethesda)">
        <title>A reference genome for the long-term kleptoplast-retaining sea slug Elysia crispata morphotype clarki.</title>
        <authorList>
            <person name="Eastman K.E."/>
            <person name="Pendleton A.L."/>
            <person name="Shaikh M.A."/>
            <person name="Suttiyut T."/>
            <person name="Ogas R."/>
            <person name="Tomko P."/>
            <person name="Gavelis G."/>
            <person name="Widhalm J.R."/>
            <person name="Wisecaver J.H."/>
        </authorList>
    </citation>
    <scope>NUCLEOTIDE SEQUENCE</scope>
    <source>
        <strain evidence="12">ECLA1</strain>
    </source>
</reference>
<evidence type="ECO:0000256" key="7">
    <source>
        <dbReference type="ARBA" id="ARBA00023065"/>
    </source>
</evidence>
<keyword evidence="2 11" id="KW-0813">Transport</keyword>
<proteinExistence type="inferred from homology"/>
<keyword evidence="4 11" id="KW-0812">Transmembrane</keyword>
<comment type="caution">
    <text evidence="12">The sequence shown here is derived from an EMBL/GenBank/DDBJ whole genome shotgun (WGS) entry which is preliminary data.</text>
</comment>
<dbReference type="Gene3D" id="1.10.287.770">
    <property type="entry name" value="YojJ-like"/>
    <property type="match status" value="1"/>
</dbReference>
<keyword evidence="6" id="KW-0915">Sodium</keyword>
<keyword evidence="10 11" id="KW-0407">Ion channel</keyword>
<dbReference type="PANTHER" id="PTHR11690">
    <property type="entry name" value="AMILORIDE-SENSITIVE SODIUM CHANNEL-RELATED"/>
    <property type="match status" value="1"/>
</dbReference>
<protein>
    <submittedName>
        <fullName evidence="12">Uncharacterized protein</fullName>
    </submittedName>
</protein>